<dbReference type="Pfam" id="PF13456">
    <property type="entry name" value="RVT_3"/>
    <property type="match status" value="1"/>
</dbReference>
<dbReference type="GO" id="GO:0004523">
    <property type="term" value="F:RNA-DNA hybrid ribonuclease activity"/>
    <property type="evidence" value="ECO:0007669"/>
    <property type="project" value="InterPro"/>
</dbReference>
<name>A0A3L6RXB9_PANMI</name>
<reference evidence="3" key="1">
    <citation type="journal article" date="2019" name="Nat. Commun.">
        <title>The genome of broomcorn millet.</title>
        <authorList>
            <person name="Zou C."/>
            <person name="Miki D."/>
            <person name="Li D."/>
            <person name="Tang Q."/>
            <person name="Xiao L."/>
            <person name="Rajput S."/>
            <person name="Deng P."/>
            <person name="Jia W."/>
            <person name="Huang R."/>
            <person name="Zhang M."/>
            <person name="Sun Y."/>
            <person name="Hu J."/>
            <person name="Fu X."/>
            <person name="Schnable P.S."/>
            <person name="Li F."/>
            <person name="Zhang H."/>
            <person name="Feng B."/>
            <person name="Zhu X."/>
            <person name="Liu R."/>
            <person name="Schnable J.C."/>
            <person name="Zhu J.-K."/>
            <person name="Zhang H."/>
        </authorList>
    </citation>
    <scope>NUCLEOTIDE SEQUENCE [LARGE SCALE GENOMIC DNA]</scope>
</reference>
<dbReference type="InterPro" id="IPR052929">
    <property type="entry name" value="RNase_H-like_EbsB-rel"/>
</dbReference>
<dbReference type="InterPro" id="IPR036397">
    <property type="entry name" value="RNaseH_sf"/>
</dbReference>
<dbReference type="SUPFAM" id="SSF53098">
    <property type="entry name" value="Ribonuclease H-like"/>
    <property type="match status" value="1"/>
</dbReference>
<dbReference type="InterPro" id="IPR044730">
    <property type="entry name" value="RNase_H-like_dom_plant"/>
</dbReference>
<dbReference type="OrthoDB" id="1002684at2759"/>
<dbReference type="Proteomes" id="UP000275267">
    <property type="component" value="Unassembled WGS sequence"/>
</dbReference>
<dbReference type="InterPro" id="IPR002156">
    <property type="entry name" value="RNaseH_domain"/>
</dbReference>
<gene>
    <name evidence="2" type="ORF">C2845_PM09G04950</name>
</gene>
<evidence type="ECO:0000313" key="3">
    <source>
        <dbReference type="Proteomes" id="UP000275267"/>
    </source>
</evidence>
<proteinExistence type="predicted"/>
<dbReference type="PANTHER" id="PTHR47074">
    <property type="entry name" value="BNAC02G40300D PROTEIN"/>
    <property type="match status" value="1"/>
</dbReference>
<accession>A0A3L6RXB9</accession>
<dbReference type="InterPro" id="IPR012337">
    <property type="entry name" value="RNaseH-like_sf"/>
</dbReference>
<dbReference type="PANTHER" id="PTHR47074:SF73">
    <property type="entry name" value="OS04G0448401 PROTEIN"/>
    <property type="match status" value="1"/>
</dbReference>
<sequence length="296" mass="33693">MIYGREEETTTMHALIRCPHAHHLRDAMRRAWELPDEAVFLQLTPSSLPGLIDSLGTDMGAKVLLLLWRKWQVRNNITHESDKLSFAGSERFLQKYWLELCSVRHQDGFDPKGRKEKPLVEERCWTAPCPGHVKVNVDGAFDTQSGEGGIGMVEWDMSGSVVFTAWKYIERGVDADELEAIACKEGLTLAAEWCTSAVILELDCLPLRNLFGTRNGERSTLRFILEEALDAGRALPHWEFAHTRRECNRAAHELAQLAKRTKHSVVWRFRSPSCVEQIIAQDITLFVNNKVGEKIR</sequence>
<dbReference type="EMBL" id="PQIB02000006">
    <property type="protein sequence ID" value="RLN11245.1"/>
    <property type="molecule type" value="Genomic_DNA"/>
</dbReference>
<dbReference type="STRING" id="4540.A0A3L6RXB9"/>
<dbReference type="AlphaFoldDB" id="A0A3L6RXB9"/>
<feature type="domain" description="RNase H type-1" evidence="1">
    <location>
        <begin position="136"/>
        <end position="257"/>
    </location>
</feature>
<dbReference type="Gene3D" id="3.30.420.10">
    <property type="entry name" value="Ribonuclease H-like superfamily/Ribonuclease H"/>
    <property type="match status" value="1"/>
</dbReference>
<evidence type="ECO:0000259" key="1">
    <source>
        <dbReference type="Pfam" id="PF13456"/>
    </source>
</evidence>
<dbReference type="CDD" id="cd06222">
    <property type="entry name" value="RNase_H_like"/>
    <property type="match status" value="1"/>
</dbReference>
<evidence type="ECO:0000313" key="2">
    <source>
        <dbReference type="EMBL" id="RLN11245.1"/>
    </source>
</evidence>
<organism evidence="2 3">
    <name type="scientific">Panicum miliaceum</name>
    <name type="common">Proso millet</name>
    <name type="synonym">Broomcorn millet</name>
    <dbReference type="NCBI Taxonomy" id="4540"/>
    <lineage>
        <taxon>Eukaryota</taxon>
        <taxon>Viridiplantae</taxon>
        <taxon>Streptophyta</taxon>
        <taxon>Embryophyta</taxon>
        <taxon>Tracheophyta</taxon>
        <taxon>Spermatophyta</taxon>
        <taxon>Magnoliopsida</taxon>
        <taxon>Liliopsida</taxon>
        <taxon>Poales</taxon>
        <taxon>Poaceae</taxon>
        <taxon>PACMAD clade</taxon>
        <taxon>Panicoideae</taxon>
        <taxon>Panicodae</taxon>
        <taxon>Paniceae</taxon>
        <taxon>Panicinae</taxon>
        <taxon>Panicum</taxon>
        <taxon>Panicum sect. Panicum</taxon>
    </lineage>
</organism>
<protein>
    <recommendedName>
        <fullName evidence="1">RNase H type-1 domain-containing protein</fullName>
    </recommendedName>
</protein>
<keyword evidence="3" id="KW-1185">Reference proteome</keyword>
<comment type="caution">
    <text evidence="2">The sequence shown here is derived from an EMBL/GenBank/DDBJ whole genome shotgun (WGS) entry which is preliminary data.</text>
</comment>
<dbReference type="GO" id="GO:0003676">
    <property type="term" value="F:nucleic acid binding"/>
    <property type="evidence" value="ECO:0007669"/>
    <property type="project" value="InterPro"/>
</dbReference>